<dbReference type="GO" id="GO:0005886">
    <property type="term" value="C:plasma membrane"/>
    <property type="evidence" value="ECO:0007669"/>
    <property type="project" value="TreeGrafter"/>
</dbReference>
<name>A0A2G8KQ45_STIJA</name>
<dbReference type="SUPFAM" id="SSF82866">
    <property type="entry name" value="Multidrug efflux transporter AcrB transmembrane domain"/>
    <property type="match status" value="1"/>
</dbReference>
<evidence type="ECO:0000313" key="4">
    <source>
        <dbReference type="Proteomes" id="UP000230750"/>
    </source>
</evidence>
<dbReference type="GO" id="GO:0015918">
    <property type="term" value="P:sterol transport"/>
    <property type="evidence" value="ECO:0007669"/>
    <property type="project" value="TreeGrafter"/>
</dbReference>
<keyword evidence="4" id="KW-1185">Reference proteome</keyword>
<keyword evidence="2" id="KW-0812">Transmembrane</keyword>
<accession>A0A2G8KQ45</accession>
<dbReference type="GO" id="GO:0030299">
    <property type="term" value="P:intestinal cholesterol absorption"/>
    <property type="evidence" value="ECO:0007669"/>
    <property type="project" value="TreeGrafter"/>
</dbReference>
<protein>
    <submittedName>
        <fullName evidence="3">Putative Niemann-Pick C1 protein-like</fullName>
    </submittedName>
</protein>
<proteinExistence type="predicted"/>
<gene>
    <name evidence="3" type="ORF">BSL78_13069</name>
</gene>
<feature type="region of interest" description="Disordered" evidence="1">
    <location>
        <begin position="179"/>
        <end position="220"/>
    </location>
</feature>
<feature type="transmembrane region" description="Helical" evidence="2">
    <location>
        <begin position="48"/>
        <end position="75"/>
    </location>
</feature>
<dbReference type="OrthoDB" id="6501148at2759"/>
<dbReference type="GO" id="GO:0042632">
    <property type="term" value="P:cholesterol homeostasis"/>
    <property type="evidence" value="ECO:0007669"/>
    <property type="project" value="TreeGrafter"/>
</dbReference>
<keyword evidence="2" id="KW-1133">Transmembrane helix</keyword>
<dbReference type="AlphaFoldDB" id="A0A2G8KQ45"/>
<feature type="transmembrane region" description="Helical" evidence="2">
    <location>
        <begin position="87"/>
        <end position="110"/>
    </location>
</feature>
<feature type="compositionally biased region" description="Basic and acidic residues" evidence="1">
    <location>
        <begin position="196"/>
        <end position="206"/>
    </location>
</feature>
<dbReference type="EMBL" id="MRZV01000435">
    <property type="protein sequence ID" value="PIK50060.1"/>
    <property type="molecule type" value="Genomic_DNA"/>
</dbReference>
<evidence type="ECO:0000256" key="1">
    <source>
        <dbReference type="SAM" id="MobiDB-lite"/>
    </source>
</evidence>
<organism evidence="3 4">
    <name type="scientific">Stichopus japonicus</name>
    <name type="common">Sea cucumber</name>
    <dbReference type="NCBI Taxonomy" id="307972"/>
    <lineage>
        <taxon>Eukaryota</taxon>
        <taxon>Metazoa</taxon>
        <taxon>Echinodermata</taxon>
        <taxon>Eleutherozoa</taxon>
        <taxon>Echinozoa</taxon>
        <taxon>Holothuroidea</taxon>
        <taxon>Aspidochirotacea</taxon>
        <taxon>Aspidochirotida</taxon>
        <taxon>Stichopodidae</taxon>
        <taxon>Apostichopus</taxon>
    </lineage>
</organism>
<dbReference type="PANTHER" id="PTHR45727:SF2">
    <property type="entry name" value="NPC INTRACELLULAR CHOLESTEROL TRANSPORTER 1"/>
    <property type="match status" value="1"/>
</dbReference>
<evidence type="ECO:0000313" key="3">
    <source>
        <dbReference type="EMBL" id="PIK50060.1"/>
    </source>
</evidence>
<sequence length="220" mass="24978">MYLWNIEFNALSLVNLIMAVGMSVEFVSHTTRTFKNCTLPTRKERSLYALHVMGSSVLSGVAMTNLPGIIVLAFAKSQVFEVFYFRMFLTITLSGTWHGLVFLPVVLSYIGPGVNKARLYEEQQRKVEELGTLSLSDGKLKAPETDKFDQHDEVILKAPKEGYYENTAMEIEEMRVENNHNETNESMELAEEDIEKEVSMNHRSDQDNEDAISVNSNTQL</sequence>
<keyword evidence="2" id="KW-0472">Membrane</keyword>
<dbReference type="Proteomes" id="UP000230750">
    <property type="component" value="Unassembled WGS sequence"/>
</dbReference>
<dbReference type="GO" id="GO:0015485">
    <property type="term" value="F:cholesterol binding"/>
    <property type="evidence" value="ECO:0007669"/>
    <property type="project" value="TreeGrafter"/>
</dbReference>
<evidence type="ECO:0000256" key="2">
    <source>
        <dbReference type="SAM" id="Phobius"/>
    </source>
</evidence>
<dbReference type="Gene3D" id="1.20.1640.10">
    <property type="entry name" value="Multidrug efflux transporter AcrB transmembrane domain"/>
    <property type="match status" value="1"/>
</dbReference>
<comment type="caution">
    <text evidence="3">The sequence shown here is derived from an EMBL/GenBank/DDBJ whole genome shotgun (WGS) entry which is preliminary data.</text>
</comment>
<reference evidence="3 4" key="1">
    <citation type="journal article" date="2017" name="PLoS Biol.">
        <title>The sea cucumber genome provides insights into morphological evolution and visceral regeneration.</title>
        <authorList>
            <person name="Zhang X."/>
            <person name="Sun L."/>
            <person name="Yuan J."/>
            <person name="Sun Y."/>
            <person name="Gao Y."/>
            <person name="Zhang L."/>
            <person name="Li S."/>
            <person name="Dai H."/>
            <person name="Hamel J.F."/>
            <person name="Liu C."/>
            <person name="Yu Y."/>
            <person name="Liu S."/>
            <person name="Lin W."/>
            <person name="Guo K."/>
            <person name="Jin S."/>
            <person name="Xu P."/>
            <person name="Storey K.B."/>
            <person name="Huan P."/>
            <person name="Zhang T."/>
            <person name="Zhou Y."/>
            <person name="Zhang J."/>
            <person name="Lin C."/>
            <person name="Li X."/>
            <person name="Xing L."/>
            <person name="Huo D."/>
            <person name="Sun M."/>
            <person name="Wang L."/>
            <person name="Mercier A."/>
            <person name="Li F."/>
            <person name="Yang H."/>
            <person name="Xiang J."/>
        </authorList>
    </citation>
    <scope>NUCLEOTIDE SEQUENCE [LARGE SCALE GENOMIC DNA]</scope>
    <source>
        <strain evidence="3">Shaxun</strain>
        <tissue evidence="3">Muscle</tissue>
    </source>
</reference>
<dbReference type="STRING" id="307972.A0A2G8KQ45"/>
<dbReference type="PANTHER" id="PTHR45727">
    <property type="entry name" value="NPC INTRACELLULAR CHOLESTEROL TRANSPORTER 1"/>
    <property type="match status" value="1"/>
</dbReference>
<feature type="transmembrane region" description="Helical" evidence="2">
    <location>
        <begin position="6"/>
        <end position="27"/>
    </location>
</feature>